<evidence type="ECO:0000256" key="2">
    <source>
        <dbReference type="ARBA" id="ARBA00023015"/>
    </source>
</evidence>
<evidence type="ECO:0000256" key="1">
    <source>
        <dbReference type="ARBA" id="ARBA00009437"/>
    </source>
</evidence>
<evidence type="ECO:0000259" key="5">
    <source>
        <dbReference type="PROSITE" id="PS50931"/>
    </source>
</evidence>
<dbReference type="InterPro" id="IPR036390">
    <property type="entry name" value="WH_DNA-bd_sf"/>
</dbReference>
<dbReference type="Pfam" id="PF00126">
    <property type="entry name" value="HTH_1"/>
    <property type="match status" value="1"/>
</dbReference>
<dbReference type="OrthoDB" id="464481at2"/>
<proteinExistence type="inferred from homology"/>
<evidence type="ECO:0000313" key="6">
    <source>
        <dbReference type="EMBL" id="MTW01691.1"/>
    </source>
</evidence>
<dbReference type="GO" id="GO:0043565">
    <property type="term" value="F:sequence-specific DNA binding"/>
    <property type="evidence" value="ECO:0007669"/>
    <property type="project" value="TreeGrafter"/>
</dbReference>
<dbReference type="Gene3D" id="1.10.10.10">
    <property type="entry name" value="Winged helix-like DNA-binding domain superfamily/Winged helix DNA-binding domain"/>
    <property type="match status" value="1"/>
</dbReference>
<evidence type="ECO:0000313" key="7">
    <source>
        <dbReference type="Proteomes" id="UP000484015"/>
    </source>
</evidence>
<dbReference type="GO" id="GO:0006351">
    <property type="term" value="P:DNA-templated transcription"/>
    <property type="evidence" value="ECO:0007669"/>
    <property type="project" value="TreeGrafter"/>
</dbReference>
<dbReference type="PANTHER" id="PTHR30537">
    <property type="entry name" value="HTH-TYPE TRANSCRIPTIONAL REGULATOR"/>
    <property type="match status" value="1"/>
</dbReference>
<dbReference type="SUPFAM" id="SSF53850">
    <property type="entry name" value="Periplasmic binding protein-like II"/>
    <property type="match status" value="1"/>
</dbReference>
<dbReference type="Proteomes" id="UP000484015">
    <property type="component" value="Unassembled WGS sequence"/>
</dbReference>
<dbReference type="PROSITE" id="PS50931">
    <property type="entry name" value="HTH_LYSR"/>
    <property type="match status" value="1"/>
</dbReference>
<dbReference type="InterPro" id="IPR058163">
    <property type="entry name" value="LysR-type_TF_proteobact-type"/>
</dbReference>
<dbReference type="InterPro" id="IPR036388">
    <property type="entry name" value="WH-like_DNA-bd_sf"/>
</dbReference>
<evidence type="ECO:0000256" key="3">
    <source>
        <dbReference type="ARBA" id="ARBA00023125"/>
    </source>
</evidence>
<comment type="similarity">
    <text evidence="1">Belongs to the LysR transcriptional regulatory family.</text>
</comment>
<gene>
    <name evidence="6" type="ORF">GM668_06265</name>
</gene>
<sequence length="299" mass="32504">MAVRLPPLQSLLAFEATARLGGLSRAADELSLTQSAISHQIHNLEQWVGQPLFKRIGRGVKLTAAGELFNATVRSTLKTLLDGRERIEPYRNPNSAIVACSADIASGWLAPRLGQLRALYPGMEIWLVTQDEKPEIDRIDLDLLISAERVETGDATSVPLFDDEAVAVCSPEMALLWRALPLADLLRAAPLIVDERHPEWALSLRGSEPEAGTPQRSVMVYDSRLLLDSAMAGLGIAMVSRAAADAALRRGLVAALPQIPAIPLPGLWLTTSRLPARTPAVGQVYDWLRKAAARSYENN</sequence>
<keyword evidence="2" id="KW-0805">Transcription regulation</keyword>
<dbReference type="Gene3D" id="3.40.190.10">
    <property type="entry name" value="Periplasmic binding protein-like II"/>
    <property type="match status" value="2"/>
</dbReference>
<organism evidence="6 7">
    <name type="scientific">Pseudoduganella ginsengisoli</name>
    <dbReference type="NCBI Taxonomy" id="1462440"/>
    <lineage>
        <taxon>Bacteria</taxon>
        <taxon>Pseudomonadati</taxon>
        <taxon>Pseudomonadota</taxon>
        <taxon>Betaproteobacteria</taxon>
        <taxon>Burkholderiales</taxon>
        <taxon>Oxalobacteraceae</taxon>
        <taxon>Telluria group</taxon>
        <taxon>Pseudoduganella</taxon>
    </lineage>
</organism>
<feature type="domain" description="HTH lysR-type" evidence="5">
    <location>
        <begin position="6"/>
        <end position="63"/>
    </location>
</feature>
<dbReference type="RefSeq" id="WP_155438068.1">
    <property type="nucleotide sequence ID" value="NZ_WNLA01000002.1"/>
</dbReference>
<dbReference type="InterPro" id="IPR005119">
    <property type="entry name" value="LysR_subst-bd"/>
</dbReference>
<comment type="caution">
    <text evidence="6">The sequence shown here is derived from an EMBL/GenBank/DDBJ whole genome shotgun (WGS) entry which is preliminary data.</text>
</comment>
<keyword evidence="4" id="KW-0804">Transcription</keyword>
<dbReference type="AlphaFoldDB" id="A0A6L6PX25"/>
<dbReference type="PRINTS" id="PR00039">
    <property type="entry name" value="HTHLYSR"/>
</dbReference>
<dbReference type="FunFam" id="1.10.10.10:FF:000001">
    <property type="entry name" value="LysR family transcriptional regulator"/>
    <property type="match status" value="1"/>
</dbReference>
<keyword evidence="7" id="KW-1185">Reference proteome</keyword>
<protein>
    <submittedName>
        <fullName evidence="6">LysR family transcriptional regulator</fullName>
    </submittedName>
</protein>
<reference evidence="6 7" key="1">
    <citation type="submission" date="2019-11" db="EMBL/GenBank/DDBJ databases">
        <title>Type strains purchased from KCTC, JCM and DSMZ.</title>
        <authorList>
            <person name="Lu H."/>
        </authorList>
    </citation>
    <scope>NUCLEOTIDE SEQUENCE [LARGE SCALE GENOMIC DNA]</scope>
    <source>
        <strain evidence="6 7">KCTC 42409</strain>
    </source>
</reference>
<evidence type="ECO:0000256" key="4">
    <source>
        <dbReference type="ARBA" id="ARBA00023163"/>
    </source>
</evidence>
<dbReference type="PANTHER" id="PTHR30537:SF79">
    <property type="entry name" value="TRANSCRIPTIONAL REGULATOR-RELATED"/>
    <property type="match status" value="1"/>
</dbReference>
<keyword evidence="3" id="KW-0238">DNA-binding</keyword>
<dbReference type="Pfam" id="PF03466">
    <property type="entry name" value="LysR_substrate"/>
    <property type="match status" value="1"/>
</dbReference>
<accession>A0A6L6PX25</accession>
<dbReference type="EMBL" id="WNLA01000002">
    <property type="protein sequence ID" value="MTW01691.1"/>
    <property type="molecule type" value="Genomic_DNA"/>
</dbReference>
<dbReference type="SUPFAM" id="SSF46785">
    <property type="entry name" value="Winged helix' DNA-binding domain"/>
    <property type="match status" value="1"/>
</dbReference>
<dbReference type="InterPro" id="IPR000847">
    <property type="entry name" value="LysR_HTH_N"/>
</dbReference>
<name>A0A6L6PX25_9BURK</name>
<dbReference type="GO" id="GO:0003700">
    <property type="term" value="F:DNA-binding transcription factor activity"/>
    <property type="evidence" value="ECO:0007669"/>
    <property type="project" value="InterPro"/>
</dbReference>